<evidence type="ECO:0000313" key="2">
    <source>
        <dbReference type="Proteomes" id="UP000267978"/>
    </source>
</evidence>
<dbReference type="InterPro" id="IPR036890">
    <property type="entry name" value="HATPase_C_sf"/>
</dbReference>
<name>A0AB74A691_PSESX</name>
<dbReference type="Proteomes" id="UP000267978">
    <property type="component" value="Unassembled WGS sequence"/>
</dbReference>
<dbReference type="Pfam" id="PF13589">
    <property type="entry name" value="HATPase_c_3"/>
    <property type="match status" value="1"/>
</dbReference>
<proteinExistence type="predicted"/>
<organism evidence="1 2">
    <name type="scientific">Pseudomonas syringae pv. lapsa</name>
    <dbReference type="NCBI Taxonomy" id="199201"/>
    <lineage>
        <taxon>Bacteria</taxon>
        <taxon>Pseudomonadati</taxon>
        <taxon>Pseudomonadota</taxon>
        <taxon>Gammaproteobacteria</taxon>
        <taxon>Pseudomonadales</taxon>
        <taxon>Pseudomonadaceae</taxon>
        <taxon>Pseudomonas</taxon>
        <taxon>Pseudomonas syringae</taxon>
    </lineage>
</organism>
<dbReference type="EMBL" id="RBNO01000065">
    <property type="protein sequence ID" value="RML25765.1"/>
    <property type="molecule type" value="Genomic_DNA"/>
</dbReference>
<sequence length="621" mass="69081">MLYRFCSTMIWYLLSFEWLDHNMDFLSNRSESAIRKEIRGIRDSYHHYWDLLAELLQNSRDAISRKKKLGGTTTQFFIHMTIDASSNTVSVIDNGVGIAKSKLHEMLAPGGGDKTGDGEEVGEKGVGLTYVVFSGNNFSIESKIRDEPPAGGKVTAAQAWLNEYTGSTRPTFLEESAGSSLSNYTLAIGKSGQPPASYPLDSYTKISVGNITPIEGDINIFSLSGSQLKQLLRTRTAVGVTRRLINSGEPLEFDFYLTLKLPSGHSTEKIDACYRAPHELVKDSDRITLQAVRDAFVSKTDVVARRKFVGSKTVYAVSSIEVDGWKFDVYGVMFPYNSSFRQLSKTPLDLISDETEESEGAYLFQSGIYVGTKGMPTGMRIEPKSGGRYPAYYKRCFFLVESSDLKFDLGRKSLHYKYTRRLQSAVAELFSKFEDIAPSQGEGRPAADDGQKSETQRRIELQTHWNDARALADLNEPCIPFSKIPSGQEAGVAAIFHELIGAGELTGYRTYTTGYGARYDSHALCTVSDGRSIEAVIEFKHNLQSLIKDLEDGRKSFTDVNLLVAWDADVQMLKKGGFELDIEKNGFFNGVTHNLTIPIPGVSSIEVILLRTFFDRKRTAK</sequence>
<reference evidence="1 2" key="1">
    <citation type="submission" date="2018-08" db="EMBL/GenBank/DDBJ databases">
        <title>Recombination of ecologically and evolutionarily significant loci maintains genetic cohesion in the Pseudomonas syringae species complex.</title>
        <authorList>
            <person name="Dillon M."/>
            <person name="Thakur S."/>
            <person name="Almeida R.N.D."/>
            <person name="Weir B.S."/>
            <person name="Guttman D.S."/>
        </authorList>
    </citation>
    <scope>NUCLEOTIDE SEQUENCE [LARGE SCALE GENOMIC DNA]</scope>
    <source>
        <strain evidence="1 2">ICMP 3946</strain>
    </source>
</reference>
<protein>
    <recommendedName>
        <fullName evidence="3">ATP-binding protein</fullName>
    </recommendedName>
</protein>
<dbReference type="Gene3D" id="3.30.565.10">
    <property type="entry name" value="Histidine kinase-like ATPase, C-terminal domain"/>
    <property type="match status" value="1"/>
</dbReference>
<evidence type="ECO:0000313" key="1">
    <source>
        <dbReference type="EMBL" id="RML25765.1"/>
    </source>
</evidence>
<gene>
    <name evidence="1" type="ORF">ALQ98_01532</name>
</gene>
<dbReference type="AlphaFoldDB" id="A0AB74A691"/>
<accession>A0AB74A691</accession>
<evidence type="ECO:0008006" key="3">
    <source>
        <dbReference type="Google" id="ProtNLM"/>
    </source>
</evidence>
<comment type="caution">
    <text evidence="1">The sequence shown here is derived from an EMBL/GenBank/DDBJ whole genome shotgun (WGS) entry which is preliminary data.</text>
</comment>
<dbReference type="SUPFAM" id="SSF55874">
    <property type="entry name" value="ATPase domain of HSP90 chaperone/DNA topoisomerase II/histidine kinase"/>
    <property type="match status" value="1"/>
</dbReference>